<comment type="caution">
    <text evidence="1">The sequence shown here is derived from an EMBL/GenBank/DDBJ whole genome shotgun (WGS) entry which is preliminary data.</text>
</comment>
<gene>
    <name evidence="1" type="ORF">GCM10025790_08490</name>
</gene>
<reference evidence="2" key="1">
    <citation type="journal article" date="2019" name="Int. J. Syst. Evol. Microbiol.">
        <title>The Global Catalogue of Microorganisms (GCM) 10K type strain sequencing project: providing services to taxonomists for standard genome sequencing and annotation.</title>
        <authorList>
            <consortium name="The Broad Institute Genomics Platform"/>
            <consortium name="The Broad Institute Genome Sequencing Center for Infectious Disease"/>
            <person name="Wu L."/>
            <person name="Ma J."/>
        </authorList>
    </citation>
    <scope>NUCLEOTIDE SEQUENCE [LARGE SCALE GENOMIC DNA]</scope>
    <source>
        <strain evidence="2">JCM 19129</strain>
    </source>
</reference>
<name>A0ABP9FSN4_9MICC</name>
<sequence>MKTQNHLGPAILQAIKSADKDVSLLTLSNNSAVRNAAGYHSGGLSTEEFLAALLAELKWLDRAGRISANYSVKRKTGTPFPFPDWGITFYESRSYRAA</sequence>
<organism evidence="1 2">
    <name type="scientific">Nesterenkonia rhizosphaerae</name>
    <dbReference type="NCBI Taxonomy" id="1348272"/>
    <lineage>
        <taxon>Bacteria</taxon>
        <taxon>Bacillati</taxon>
        <taxon>Actinomycetota</taxon>
        <taxon>Actinomycetes</taxon>
        <taxon>Micrococcales</taxon>
        <taxon>Micrococcaceae</taxon>
        <taxon>Nesterenkonia</taxon>
    </lineage>
</organism>
<dbReference type="RefSeq" id="WP_345476834.1">
    <property type="nucleotide sequence ID" value="NZ_BAABLW010000005.1"/>
</dbReference>
<proteinExistence type="predicted"/>
<evidence type="ECO:0000313" key="2">
    <source>
        <dbReference type="Proteomes" id="UP001500368"/>
    </source>
</evidence>
<accession>A0ABP9FSN4</accession>
<dbReference type="Proteomes" id="UP001500368">
    <property type="component" value="Unassembled WGS sequence"/>
</dbReference>
<keyword evidence="2" id="KW-1185">Reference proteome</keyword>
<dbReference type="EMBL" id="BAABLW010000005">
    <property type="protein sequence ID" value="GAA4915778.1"/>
    <property type="molecule type" value="Genomic_DNA"/>
</dbReference>
<evidence type="ECO:0000313" key="1">
    <source>
        <dbReference type="EMBL" id="GAA4915778.1"/>
    </source>
</evidence>
<protein>
    <submittedName>
        <fullName evidence="1">Uncharacterized protein</fullName>
    </submittedName>
</protein>